<proteinExistence type="predicted"/>
<dbReference type="SMART" id="SM00849">
    <property type="entry name" value="Lactamase_B"/>
    <property type="match status" value="1"/>
</dbReference>
<dbReference type="PANTHER" id="PTHR42663">
    <property type="entry name" value="HYDROLASE C777.06C-RELATED-RELATED"/>
    <property type="match status" value="1"/>
</dbReference>
<dbReference type="InterPro" id="IPR001279">
    <property type="entry name" value="Metallo-B-lactamas"/>
</dbReference>
<dbReference type="Proteomes" id="UP000707352">
    <property type="component" value="Unassembled WGS sequence"/>
</dbReference>
<organism evidence="2 3">
    <name type="scientific">Microvirga terricola</name>
    <dbReference type="NCBI Taxonomy" id="2719797"/>
    <lineage>
        <taxon>Bacteria</taxon>
        <taxon>Pseudomonadati</taxon>
        <taxon>Pseudomonadota</taxon>
        <taxon>Alphaproteobacteria</taxon>
        <taxon>Hyphomicrobiales</taxon>
        <taxon>Methylobacteriaceae</taxon>
        <taxon>Microvirga</taxon>
    </lineage>
</organism>
<keyword evidence="3" id="KW-1185">Reference proteome</keyword>
<accession>A0ABX0VCP5</accession>
<reference evidence="2 3" key="1">
    <citation type="submission" date="2020-03" db="EMBL/GenBank/DDBJ databases">
        <title>The genome sequence of Microvirga sp. c23x22.</title>
        <authorList>
            <person name="Zhang X."/>
        </authorList>
    </citation>
    <scope>NUCLEOTIDE SEQUENCE [LARGE SCALE GENOMIC DNA]</scope>
    <source>
        <strain evidence="3">c23x22</strain>
    </source>
</reference>
<evidence type="ECO:0000259" key="1">
    <source>
        <dbReference type="SMART" id="SM00849"/>
    </source>
</evidence>
<dbReference type="CDD" id="cd07715">
    <property type="entry name" value="TaR3-like_MBL-fold"/>
    <property type="match status" value="1"/>
</dbReference>
<feature type="domain" description="Metallo-beta-lactamase" evidence="1">
    <location>
        <begin position="35"/>
        <end position="222"/>
    </location>
</feature>
<gene>
    <name evidence="2" type="ORF">HB375_03155</name>
</gene>
<evidence type="ECO:0000313" key="2">
    <source>
        <dbReference type="EMBL" id="NIX75612.1"/>
    </source>
</evidence>
<comment type="caution">
    <text evidence="2">The sequence shown here is derived from an EMBL/GenBank/DDBJ whole genome shotgun (WGS) entry which is preliminary data.</text>
</comment>
<dbReference type="Gene3D" id="3.60.15.10">
    <property type="entry name" value="Ribonuclease Z/Hydroxyacylglutathione hydrolase-like"/>
    <property type="match status" value="1"/>
</dbReference>
<dbReference type="Pfam" id="PF12706">
    <property type="entry name" value="Lactamase_B_2"/>
    <property type="match status" value="1"/>
</dbReference>
<evidence type="ECO:0000313" key="3">
    <source>
        <dbReference type="Proteomes" id="UP000707352"/>
    </source>
</evidence>
<sequence>MNRRVASADALQVRFWGVRGSTCASGPQYVEFGGHTPCVEIRCGERLFVIDAGTGISALGASLGMDAPAKVDILLSHLHIDHVGGLPFFKPTLLGKDRTIRTYCGNLDGESAKAAFDRLFAPPLFPIRLDQLPAHFEHHGFKAGETLTFEDGLTVGTHPLNHPGGATGYRFHHRGRSVCYISDIEHSDPWPDPGLAAFIRNADLMIYDGMFSETEYTYCQGWGHSTWQKGVELAKAAGVKALAIFHVLPGHDDIFLKAAEKDMQAVMPTAFIARERQGIALQPAGEAAADKAKTAVA</sequence>
<name>A0ABX0VCP5_9HYPH</name>
<dbReference type="SUPFAM" id="SSF56281">
    <property type="entry name" value="Metallo-hydrolase/oxidoreductase"/>
    <property type="match status" value="1"/>
</dbReference>
<dbReference type="RefSeq" id="WP_167671486.1">
    <property type="nucleotide sequence ID" value="NZ_JAATJS010000001.1"/>
</dbReference>
<dbReference type="PANTHER" id="PTHR42663:SF4">
    <property type="entry name" value="SLL1036 PROTEIN"/>
    <property type="match status" value="1"/>
</dbReference>
<dbReference type="EMBL" id="JAATJS010000001">
    <property type="protein sequence ID" value="NIX75612.1"/>
    <property type="molecule type" value="Genomic_DNA"/>
</dbReference>
<dbReference type="InterPro" id="IPR036866">
    <property type="entry name" value="RibonucZ/Hydroxyglut_hydro"/>
</dbReference>
<protein>
    <submittedName>
        <fullName evidence="2">MBL fold metallo-hydrolase</fullName>
    </submittedName>
</protein>